<keyword evidence="3" id="KW-0489">Methyltransferase</keyword>
<dbReference type="Gene3D" id="3.40.50.150">
    <property type="entry name" value="Vaccinia Virus protein VP39"/>
    <property type="match status" value="1"/>
</dbReference>
<evidence type="ECO:0000259" key="2">
    <source>
        <dbReference type="Pfam" id="PF08241"/>
    </source>
</evidence>
<evidence type="ECO:0000313" key="3">
    <source>
        <dbReference type="EMBL" id="MFG1372628.1"/>
    </source>
</evidence>
<dbReference type="PANTHER" id="PTHR42912">
    <property type="entry name" value="METHYLTRANSFERASE"/>
    <property type="match status" value="1"/>
</dbReference>
<feature type="repeat" description="TPR" evidence="1">
    <location>
        <begin position="49"/>
        <end position="82"/>
    </location>
</feature>
<dbReference type="Pfam" id="PF08241">
    <property type="entry name" value="Methyltransf_11"/>
    <property type="match status" value="1"/>
</dbReference>
<dbReference type="EMBL" id="JBAFVH010000005">
    <property type="protein sequence ID" value="MFG1372628.1"/>
    <property type="molecule type" value="Genomic_DNA"/>
</dbReference>
<keyword evidence="3" id="KW-0808">Transferase</keyword>
<dbReference type="Proteomes" id="UP001604002">
    <property type="component" value="Unassembled WGS sequence"/>
</dbReference>
<protein>
    <submittedName>
        <fullName evidence="3">Methyltransferase domain-containing protein</fullName>
    </submittedName>
</protein>
<keyword evidence="4" id="KW-1185">Reference proteome</keyword>
<name>A0ABW6ZV58_9HYPH</name>
<evidence type="ECO:0000256" key="1">
    <source>
        <dbReference type="PROSITE-ProRule" id="PRU00339"/>
    </source>
</evidence>
<dbReference type="GO" id="GO:0008168">
    <property type="term" value="F:methyltransferase activity"/>
    <property type="evidence" value="ECO:0007669"/>
    <property type="project" value="UniProtKB-KW"/>
</dbReference>
<proteinExistence type="predicted"/>
<dbReference type="Gene3D" id="1.25.40.10">
    <property type="entry name" value="Tetratricopeptide repeat domain"/>
    <property type="match status" value="1"/>
</dbReference>
<comment type="caution">
    <text evidence="3">The sequence shown here is derived from an EMBL/GenBank/DDBJ whole genome shotgun (WGS) entry which is preliminary data.</text>
</comment>
<dbReference type="RefSeq" id="WP_393992495.1">
    <property type="nucleotide sequence ID" value="NZ_JBAFVH010000005.1"/>
</dbReference>
<reference evidence="3 4" key="1">
    <citation type="submission" date="2024-02" db="EMBL/GenBank/DDBJ databases">
        <title>Expansion and revision of Xanthobacter and proposal of Roseixanthobacter gen. nov.</title>
        <authorList>
            <person name="Soltysiak M.P.M."/>
            <person name="Jalihal A."/>
            <person name="Ory A."/>
            <person name="Chrisophersen C."/>
            <person name="Lee A.D."/>
            <person name="Boulton J."/>
            <person name="Springer M."/>
        </authorList>
    </citation>
    <scope>NUCLEOTIDE SEQUENCE [LARGE SCALE GENOMIC DNA]</scope>
    <source>
        <strain evidence="3 4">23A</strain>
    </source>
</reference>
<dbReference type="InterPro" id="IPR019734">
    <property type="entry name" value="TPR_rpt"/>
</dbReference>
<dbReference type="CDD" id="cd02440">
    <property type="entry name" value="AdoMet_MTases"/>
    <property type="match status" value="1"/>
</dbReference>
<dbReference type="InterPro" id="IPR029063">
    <property type="entry name" value="SAM-dependent_MTases_sf"/>
</dbReference>
<dbReference type="InterPro" id="IPR013216">
    <property type="entry name" value="Methyltransf_11"/>
</dbReference>
<organism evidence="3 4">
    <name type="scientific">Xanthobacter oligotrophicus</name>
    <dbReference type="NCBI Taxonomy" id="2607286"/>
    <lineage>
        <taxon>Bacteria</taxon>
        <taxon>Pseudomonadati</taxon>
        <taxon>Pseudomonadota</taxon>
        <taxon>Alphaproteobacteria</taxon>
        <taxon>Hyphomicrobiales</taxon>
        <taxon>Xanthobacteraceae</taxon>
        <taxon>Xanthobacter</taxon>
    </lineage>
</organism>
<sequence>MAHSAFTLLSGDPVLDRRLDWARAFLAEGDAAACAELLAETVADAPHFAAAWFLLGEARAALADRDGAAEAFERVRALDPDDALGAGLHLARLGAAPAAGAMSAAYVRTLFDQYADRFDTALRDKLAYRGPELLFEAVARAVAARGRTLDFAEGLDLGCGTGLAGVLFATVVERLAGVDLSPAMLEKAAALGFYARLEAGEMGAALEAVPDAGLDLILAADALCYVADLASIFHAARRALRADGLFAFTLETHDGGGVILRDTLRYAHSADHVRALAQAAGLGVVLLEAASTRAEKSVAVPGLVCVLG</sequence>
<keyword evidence="1" id="KW-0802">TPR repeat</keyword>
<dbReference type="SUPFAM" id="SSF48452">
    <property type="entry name" value="TPR-like"/>
    <property type="match status" value="1"/>
</dbReference>
<feature type="domain" description="Methyltransferase type 11" evidence="2">
    <location>
        <begin position="155"/>
        <end position="248"/>
    </location>
</feature>
<dbReference type="InterPro" id="IPR011990">
    <property type="entry name" value="TPR-like_helical_dom_sf"/>
</dbReference>
<accession>A0ABW6ZV58</accession>
<evidence type="ECO:0000313" key="4">
    <source>
        <dbReference type="Proteomes" id="UP001604002"/>
    </source>
</evidence>
<dbReference type="InterPro" id="IPR050508">
    <property type="entry name" value="Methyltransf_Superfamily"/>
</dbReference>
<dbReference type="SUPFAM" id="SSF53335">
    <property type="entry name" value="S-adenosyl-L-methionine-dependent methyltransferases"/>
    <property type="match status" value="1"/>
</dbReference>
<gene>
    <name evidence="3" type="ORF">V5F32_10675</name>
</gene>
<dbReference type="GO" id="GO:0032259">
    <property type="term" value="P:methylation"/>
    <property type="evidence" value="ECO:0007669"/>
    <property type="project" value="UniProtKB-KW"/>
</dbReference>
<dbReference type="PROSITE" id="PS50005">
    <property type="entry name" value="TPR"/>
    <property type="match status" value="1"/>
</dbReference>
<dbReference type="PANTHER" id="PTHR42912:SF93">
    <property type="entry name" value="N6-ADENOSINE-METHYLTRANSFERASE TMT1A"/>
    <property type="match status" value="1"/>
</dbReference>